<protein>
    <submittedName>
        <fullName evidence="1">Uncharacterized protein</fullName>
    </submittedName>
</protein>
<dbReference type="EMBL" id="CM024809">
    <property type="protein sequence ID" value="KAG8005907.1"/>
    <property type="molecule type" value="Genomic_DNA"/>
</dbReference>
<accession>A0ACB7EVI7</accession>
<reference evidence="1" key="1">
    <citation type="submission" date="2020-04" db="EMBL/GenBank/DDBJ databases">
        <title>A chromosome-scale assembly and high-density genetic map of the yellow drum (Nibea albiflora) genome.</title>
        <authorList>
            <person name="Xu D."/>
            <person name="Zhang W."/>
            <person name="Chen R."/>
            <person name="Tan P."/>
            <person name="Wang L."/>
            <person name="Song H."/>
            <person name="Tian L."/>
            <person name="Zhu Q."/>
            <person name="Wang B."/>
        </authorList>
    </citation>
    <scope>NUCLEOTIDE SEQUENCE</scope>
    <source>
        <strain evidence="1">ZJHYS-2018</strain>
    </source>
</reference>
<dbReference type="Proteomes" id="UP000805704">
    <property type="component" value="Chromosome 21"/>
</dbReference>
<gene>
    <name evidence="1" type="ORF">GBF38_004963</name>
</gene>
<evidence type="ECO:0000313" key="1">
    <source>
        <dbReference type="EMBL" id="KAG8005907.1"/>
    </source>
</evidence>
<sequence>MPVNSTLLFYKCSDSTVGLFIFTSYSVIRTLLLLPLSIFVFYLGQRRWRQQRSFSTTSHSDIFTYHMAAVNLFCILGNIIFFCGMYTALSDMIVVGFYMYSIVFPGEMLFHILTCVDRYLAVVHPVTYRGLRQSRGVRIRNISIACVWLLCFGWCGIIALYFPDLPNVPYLLSLLFSSAVVSFMSLRVLCVLIRPGPGEAGRDSVDQSKQRAFNTIIAVTAVQWLWLIGAFICVVLYYSDVLSYSAGCILISSVDWFTLPSILVLPVLFVHRAGKLTYRHSNNK</sequence>
<comment type="caution">
    <text evidence="1">The sequence shown here is derived from an EMBL/GenBank/DDBJ whole genome shotgun (WGS) entry which is preliminary data.</text>
</comment>
<name>A0ACB7EVI7_NIBAL</name>
<keyword evidence="2" id="KW-1185">Reference proteome</keyword>
<evidence type="ECO:0000313" key="2">
    <source>
        <dbReference type="Proteomes" id="UP000805704"/>
    </source>
</evidence>
<organism evidence="1 2">
    <name type="scientific">Nibea albiflora</name>
    <name type="common">Yellow drum</name>
    <name type="synonym">Corvina albiflora</name>
    <dbReference type="NCBI Taxonomy" id="240163"/>
    <lineage>
        <taxon>Eukaryota</taxon>
        <taxon>Metazoa</taxon>
        <taxon>Chordata</taxon>
        <taxon>Craniata</taxon>
        <taxon>Vertebrata</taxon>
        <taxon>Euteleostomi</taxon>
        <taxon>Actinopterygii</taxon>
        <taxon>Neopterygii</taxon>
        <taxon>Teleostei</taxon>
        <taxon>Neoteleostei</taxon>
        <taxon>Acanthomorphata</taxon>
        <taxon>Eupercaria</taxon>
        <taxon>Sciaenidae</taxon>
        <taxon>Nibea</taxon>
    </lineage>
</organism>
<proteinExistence type="predicted"/>